<accession>A0A382N2H7</accession>
<dbReference type="GO" id="GO:0004176">
    <property type="term" value="F:ATP-dependent peptidase activity"/>
    <property type="evidence" value="ECO:0007669"/>
    <property type="project" value="InterPro"/>
</dbReference>
<dbReference type="GO" id="GO:0004222">
    <property type="term" value="F:metalloendopeptidase activity"/>
    <property type="evidence" value="ECO:0007669"/>
    <property type="project" value="InterPro"/>
</dbReference>
<organism evidence="1">
    <name type="scientific">marine metagenome</name>
    <dbReference type="NCBI Taxonomy" id="408172"/>
    <lineage>
        <taxon>unclassified sequences</taxon>
        <taxon>metagenomes</taxon>
        <taxon>ecological metagenomes</taxon>
    </lineage>
</organism>
<dbReference type="AlphaFoldDB" id="A0A382N2H7"/>
<name>A0A382N2H7_9ZZZZ</name>
<dbReference type="Gene3D" id="1.20.58.760">
    <property type="entry name" value="Peptidase M41"/>
    <property type="match status" value="1"/>
</dbReference>
<reference evidence="1" key="1">
    <citation type="submission" date="2018-05" db="EMBL/GenBank/DDBJ databases">
        <authorList>
            <person name="Lanie J.A."/>
            <person name="Ng W.-L."/>
            <person name="Kazmierczak K.M."/>
            <person name="Andrzejewski T.M."/>
            <person name="Davidsen T.M."/>
            <person name="Wayne K.J."/>
            <person name="Tettelin H."/>
            <person name="Glass J.I."/>
            <person name="Rusch D."/>
            <person name="Podicherti R."/>
            <person name="Tsui H.-C.T."/>
            <person name="Winkler M.E."/>
        </authorList>
    </citation>
    <scope>NUCLEOTIDE SEQUENCE</scope>
</reference>
<proteinExistence type="predicted"/>
<protein>
    <recommendedName>
        <fullName evidence="2">Peptidase M41 domain-containing protein</fullName>
    </recommendedName>
</protein>
<sequence>RDLLAENRNALDLVARALLEHETIDGTEVDRLVALAGVGQVAEPGDSPVEDRSPVD</sequence>
<dbReference type="EMBL" id="UINC01096993">
    <property type="protein sequence ID" value="SVC54337.1"/>
    <property type="molecule type" value="Genomic_DNA"/>
</dbReference>
<dbReference type="SUPFAM" id="SSF140990">
    <property type="entry name" value="FtsH protease domain-like"/>
    <property type="match status" value="1"/>
</dbReference>
<dbReference type="GO" id="GO:0006508">
    <property type="term" value="P:proteolysis"/>
    <property type="evidence" value="ECO:0007669"/>
    <property type="project" value="InterPro"/>
</dbReference>
<dbReference type="InterPro" id="IPR037219">
    <property type="entry name" value="Peptidase_M41-like"/>
</dbReference>
<gene>
    <name evidence="1" type="ORF">METZ01_LOCUS307191</name>
</gene>
<dbReference type="GO" id="GO:0005524">
    <property type="term" value="F:ATP binding"/>
    <property type="evidence" value="ECO:0007669"/>
    <property type="project" value="InterPro"/>
</dbReference>
<feature type="non-terminal residue" evidence="1">
    <location>
        <position position="1"/>
    </location>
</feature>
<evidence type="ECO:0008006" key="2">
    <source>
        <dbReference type="Google" id="ProtNLM"/>
    </source>
</evidence>
<evidence type="ECO:0000313" key="1">
    <source>
        <dbReference type="EMBL" id="SVC54337.1"/>
    </source>
</evidence>